<reference evidence="3" key="1">
    <citation type="journal article" date="2013" name="Nat. Genet.">
        <title>The duck genome and transcriptome provide insight into an avian influenza virus reservoir species.</title>
        <authorList>
            <person name="Huang Y."/>
            <person name="Li Y."/>
            <person name="Burt D.W."/>
            <person name="Chen H."/>
            <person name="Zhang Y."/>
            <person name="Qian W."/>
            <person name="Kim H."/>
            <person name="Gan S."/>
            <person name="Zhao Y."/>
            <person name="Li J."/>
            <person name="Yi K."/>
            <person name="Feng H."/>
            <person name="Zhu P."/>
            <person name="Li B."/>
            <person name="Liu Q."/>
            <person name="Fairley S."/>
            <person name="Magor K.E."/>
            <person name="Du Z."/>
            <person name="Hu X."/>
            <person name="Goodman L."/>
            <person name="Tafer H."/>
            <person name="Vignal A."/>
            <person name="Lee T."/>
            <person name="Kim K.W."/>
            <person name="Sheng Z."/>
            <person name="An Y."/>
            <person name="Searle S."/>
            <person name="Herrero J."/>
            <person name="Groenen M.A."/>
            <person name="Crooijmans R.P."/>
            <person name="Faraut T."/>
            <person name="Cai Q."/>
            <person name="Webster R.G."/>
            <person name="Aldridge J.R."/>
            <person name="Warren W.C."/>
            <person name="Bartschat S."/>
            <person name="Kehr S."/>
            <person name="Marz M."/>
            <person name="Stadler P.F."/>
            <person name="Smith J."/>
            <person name="Kraus R.H."/>
            <person name="Zhao Y."/>
            <person name="Ren L."/>
            <person name="Fei J."/>
            <person name="Morisson M."/>
            <person name="Kaiser P."/>
            <person name="Griffin D.K."/>
            <person name="Rao M."/>
            <person name="Pitel F."/>
            <person name="Wang J."/>
            <person name="Li N."/>
        </authorList>
    </citation>
    <scope>NUCLEOTIDE SEQUENCE [LARGE SCALE GENOMIC DNA]</scope>
</reference>
<feature type="region of interest" description="Disordered" evidence="1">
    <location>
        <begin position="188"/>
        <end position="264"/>
    </location>
</feature>
<name>R0K2L7_ANAPL</name>
<evidence type="ECO:0000313" key="2">
    <source>
        <dbReference type="EMBL" id="EOB03847.1"/>
    </source>
</evidence>
<proteinExistence type="predicted"/>
<protein>
    <submittedName>
        <fullName evidence="2">Uncharacterized protein</fullName>
    </submittedName>
</protein>
<dbReference type="Proteomes" id="UP000296049">
    <property type="component" value="Unassembled WGS sequence"/>
</dbReference>
<keyword evidence="3" id="KW-1185">Reference proteome</keyword>
<feature type="compositionally biased region" description="Basic and acidic residues" evidence="1">
    <location>
        <begin position="197"/>
        <end position="228"/>
    </location>
</feature>
<dbReference type="AlphaFoldDB" id="R0K2L7"/>
<accession>R0K2L7</accession>
<feature type="compositionally biased region" description="Polar residues" evidence="1">
    <location>
        <begin position="1"/>
        <end position="12"/>
    </location>
</feature>
<organism evidence="2 3">
    <name type="scientific">Anas platyrhynchos</name>
    <name type="common">Mallard</name>
    <name type="synonym">Anas boschas</name>
    <dbReference type="NCBI Taxonomy" id="8839"/>
    <lineage>
        <taxon>Eukaryota</taxon>
        <taxon>Metazoa</taxon>
        <taxon>Chordata</taxon>
        <taxon>Craniata</taxon>
        <taxon>Vertebrata</taxon>
        <taxon>Euteleostomi</taxon>
        <taxon>Archelosauria</taxon>
        <taxon>Archosauria</taxon>
        <taxon>Dinosauria</taxon>
        <taxon>Saurischia</taxon>
        <taxon>Theropoda</taxon>
        <taxon>Coelurosauria</taxon>
        <taxon>Aves</taxon>
        <taxon>Neognathae</taxon>
        <taxon>Galloanserae</taxon>
        <taxon>Anseriformes</taxon>
        <taxon>Anatidae</taxon>
        <taxon>Anatinae</taxon>
        <taxon>Anas</taxon>
    </lineage>
</organism>
<evidence type="ECO:0000313" key="3">
    <source>
        <dbReference type="Proteomes" id="UP000296049"/>
    </source>
</evidence>
<feature type="region of interest" description="Disordered" evidence="1">
    <location>
        <begin position="1"/>
        <end position="39"/>
    </location>
</feature>
<sequence length="264" mass="30089">MPRLTETLSTEGRSPGDFEDNASDTEHKPGGAGTTGLHGHMLHRMLSPRKKPNNPSKANIKGFLYSDPKHSTDLCHSPSILSKWLMRAASWRALLSLKWEKEKVYSMMKPKSCTYLPSRVRGTLTHYNQTDLEYSGFSKKDVHFEGKISKQVIFPTVHSWCDLALYFGNEFTITFPSKQRQDNQELGELQENNQGQRNKDSRLDKQLRTQKEAKPSTEKNELQRENRSAIRLFRGGQEPKKSSLQQPGKKDILSPVTLTSTPRC</sequence>
<gene>
    <name evidence="2" type="ORF">Anapl_00029</name>
</gene>
<evidence type="ECO:0000256" key="1">
    <source>
        <dbReference type="SAM" id="MobiDB-lite"/>
    </source>
</evidence>
<dbReference type="EMBL" id="KB742833">
    <property type="protein sequence ID" value="EOB03847.1"/>
    <property type="molecule type" value="Genomic_DNA"/>
</dbReference>